<sequence>MWGMPHEDEALRQGLRELTTTDPVRALVAQDARRARREYPLTVLAGPMFGVAEELGADWRVITLGEATPQCSRDDLAGHLRMEARAAAEPEPYLAAARVLDWERHDELAVAGRRFRIIRVEQLLRLNLDGEPEPPRPTDPDPRTPPVPRYEVLAAPRHEMQDPPGREDPAEAEAAELAVRFAEAVDLPGTDGELVRADALRAELSHPVPVPMIPVFSVAEYLHDGWRSATAACPTPQRAREALAEYLQQVAPVVERVDERTRSAYDEAAGRLLAGRLDELAVCGRRFRIVRVEKAARFGEDGPEPPRPSDFDPDPPVEVLALRLRAEGIIED</sequence>
<comment type="caution">
    <text evidence="2">The sequence shown here is derived from an EMBL/GenBank/DDBJ whole genome shotgun (WGS) entry which is preliminary data.</text>
</comment>
<protein>
    <submittedName>
        <fullName evidence="2">Uncharacterized protein</fullName>
    </submittedName>
</protein>
<evidence type="ECO:0000313" key="2">
    <source>
        <dbReference type="EMBL" id="GAA0954021.1"/>
    </source>
</evidence>
<proteinExistence type="predicted"/>
<organism evidence="2 3">
    <name type="scientific">Actinocorallia libanotica</name>
    <dbReference type="NCBI Taxonomy" id="46162"/>
    <lineage>
        <taxon>Bacteria</taxon>
        <taxon>Bacillati</taxon>
        <taxon>Actinomycetota</taxon>
        <taxon>Actinomycetes</taxon>
        <taxon>Streptosporangiales</taxon>
        <taxon>Thermomonosporaceae</taxon>
        <taxon>Actinocorallia</taxon>
    </lineage>
</organism>
<dbReference type="Proteomes" id="UP001500665">
    <property type="component" value="Unassembled WGS sequence"/>
</dbReference>
<keyword evidence="3" id="KW-1185">Reference proteome</keyword>
<feature type="compositionally biased region" description="Basic and acidic residues" evidence="1">
    <location>
        <begin position="133"/>
        <end position="142"/>
    </location>
</feature>
<dbReference type="EMBL" id="BAAAHH010000014">
    <property type="protein sequence ID" value="GAA0954021.1"/>
    <property type="molecule type" value="Genomic_DNA"/>
</dbReference>
<dbReference type="InterPro" id="IPR045998">
    <property type="entry name" value="DUF5954"/>
</dbReference>
<feature type="region of interest" description="Disordered" evidence="1">
    <location>
        <begin position="128"/>
        <end position="149"/>
    </location>
</feature>
<evidence type="ECO:0000256" key="1">
    <source>
        <dbReference type="SAM" id="MobiDB-lite"/>
    </source>
</evidence>
<dbReference type="Pfam" id="PF19379">
    <property type="entry name" value="DUF5954"/>
    <property type="match status" value="1"/>
</dbReference>
<name>A0ABN1RAD6_9ACTN</name>
<evidence type="ECO:0000313" key="3">
    <source>
        <dbReference type="Proteomes" id="UP001500665"/>
    </source>
</evidence>
<accession>A0ABN1RAD6</accession>
<gene>
    <name evidence="2" type="ORF">GCM10009550_36720</name>
</gene>
<reference evidence="2 3" key="1">
    <citation type="journal article" date="2019" name="Int. J. Syst. Evol. Microbiol.">
        <title>The Global Catalogue of Microorganisms (GCM) 10K type strain sequencing project: providing services to taxonomists for standard genome sequencing and annotation.</title>
        <authorList>
            <consortium name="The Broad Institute Genomics Platform"/>
            <consortium name="The Broad Institute Genome Sequencing Center for Infectious Disease"/>
            <person name="Wu L."/>
            <person name="Ma J."/>
        </authorList>
    </citation>
    <scope>NUCLEOTIDE SEQUENCE [LARGE SCALE GENOMIC DNA]</scope>
    <source>
        <strain evidence="2 3">JCM 10696</strain>
    </source>
</reference>